<dbReference type="InterPro" id="IPR052895">
    <property type="entry name" value="HetReg/Transcr_Mod"/>
</dbReference>
<gene>
    <name evidence="2" type="ORF">BCR34DRAFT_480720</name>
</gene>
<accession>A0A1Y1ZTP6</accession>
<dbReference type="PANTHER" id="PTHR24148">
    <property type="entry name" value="ANKYRIN REPEAT DOMAIN-CONTAINING PROTEIN 39 HOMOLOG-RELATED"/>
    <property type="match status" value="1"/>
</dbReference>
<feature type="non-terminal residue" evidence="2">
    <location>
        <position position="1"/>
    </location>
</feature>
<name>A0A1Y1ZTP6_9PLEO</name>
<reference evidence="2 3" key="1">
    <citation type="submission" date="2016-07" db="EMBL/GenBank/DDBJ databases">
        <title>Pervasive Adenine N6-methylation of Active Genes in Fungi.</title>
        <authorList>
            <consortium name="DOE Joint Genome Institute"/>
            <person name="Mondo S.J."/>
            <person name="Dannebaum R.O."/>
            <person name="Kuo R.C."/>
            <person name="Labutti K."/>
            <person name="Haridas S."/>
            <person name="Kuo A."/>
            <person name="Salamov A."/>
            <person name="Ahrendt S.R."/>
            <person name="Lipzen A."/>
            <person name="Sullivan W."/>
            <person name="Andreopoulos W.B."/>
            <person name="Clum A."/>
            <person name="Lindquist E."/>
            <person name="Daum C."/>
            <person name="Ramamoorthy G.K."/>
            <person name="Gryganskyi A."/>
            <person name="Culley D."/>
            <person name="Magnuson J.K."/>
            <person name="James T.Y."/>
            <person name="O'Malley M.A."/>
            <person name="Stajich J.E."/>
            <person name="Spatafora J.W."/>
            <person name="Visel A."/>
            <person name="Grigoriev I.V."/>
        </authorList>
    </citation>
    <scope>NUCLEOTIDE SEQUENCE [LARGE SCALE GENOMIC DNA]</scope>
    <source>
        <strain evidence="2 3">CBS 115471</strain>
    </source>
</reference>
<dbReference type="InterPro" id="IPR010730">
    <property type="entry name" value="HET"/>
</dbReference>
<comment type="caution">
    <text evidence="2">The sequence shown here is derived from an EMBL/GenBank/DDBJ whole genome shotgun (WGS) entry which is preliminary data.</text>
</comment>
<feature type="domain" description="Heterokaryon incompatibility" evidence="1">
    <location>
        <begin position="38"/>
        <end position="181"/>
    </location>
</feature>
<sequence length="234" mass="27857">PLEDDEIRLVILQSKTETDTIECHMVYETFDTAIQNTYEALSYTWVSPNSPRLKINMDDATCKVRENLWWALYHLRREKEVRRIWIDALCINQADANERNHQVSQMGRIYSEAECVDVWLGRASVEDANAFESLRHLGRNAPFGSSRISKVDWFSSHQDRWQDIKNLSTRAYWTRLWIIQEFALAKRICLYYDNMIIDEREMCDTIVELEDIYVEFAERESEQKLLDLEMEMEP</sequence>
<dbReference type="AlphaFoldDB" id="A0A1Y1ZTP6"/>
<evidence type="ECO:0000313" key="3">
    <source>
        <dbReference type="Proteomes" id="UP000193144"/>
    </source>
</evidence>
<keyword evidence="3" id="KW-1185">Reference proteome</keyword>
<organism evidence="2 3">
    <name type="scientific">Clohesyomyces aquaticus</name>
    <dbReference type="NCBI Taxonomy" id="1231657"/>
    <lineage>
        <taxon>Eukaryota</taxon>
        <taxon>Fungi</taxon>
        <taxon>Dikarya</taxon>
        <taxon>Ascomycota</taxon>
        <taxon>Pezizomycotina</taxon>
        <taxon>Dothideomycetes</taxon>
        <taxon>Pleosporomycetidae</taxon>
        <taxon>Pleosporales</taxon>
        <taxon>Lindgomycetaceae</taxon>
        <taxon>Clohesyomyces</taxon>
    </lineage>
</organism>
<dbReference type="Proteomes" id="UP000193144">
    <property type="component" value="Unassembled WGS sequence"/>
</dbReference>
<dbReference type="STRING" id="1231657.A0A1Y1ZTP6"/>
<dbReference type="EMBL" id="MCFA01000040">
    <property type="protein sequence ID" value="ORY13592.1"/>
    <property type="molecule type" value="Genomic_DNA"/>
</dbReference>
<dbReference type="Pfam" id="PF06985">
    <property type="entry name" value="HET"/>
    <property type="match status" value="1"/>
</dbReference>
<protein>
    <submittedName>
        <fullName evidence="2">Heterokaryon incompatibility protein-domain-containing protein</fullName>
    </submittedName>
</protein>
<evidence type="ECO:0000259" key="1">
    <source>
        <dbReference type="Pfam" id="PF06985"/>
    </source>
</evidence>
<evidence type="ECO:0000313" key="2">
    <source>
        <dbReference type="EMBL" id="ORY13592.1"/>
    </source>
</evidence>
<proteinExistence type="predicted"/>
<dbReference type="PANTHER" id="PTHR24148:SF73">
    <property type="entry name" value="HET DOMAIN PROTEIN (AFU_ORTHOLOGUE AFUA_8G01020)"/>
    <property type="match status" value="1"/>
</dbReference>
<dbReference type="OrthoDB" id="5386682at2759"/>